<dbReference type="InterPro" id="IPR011989">
    <property type="entry name" value="ARM-like"/>
</dbReference>
<organism evidence="6 7">
    <name type="scientific">Chlamydomonas reinhardtii</name>
    <name type="common">Chlamydomonas smithii</name>
    <dbReference type="NCBI Taxonomy" id="3055"/>
    <lineage>
        <taxon>Eukaryota</taxon>
        <taxon>Viridiplantae</taxon>
        <taxon>Chlorophyta</taxon>
        <taxon>core chlorophytes</taxon>
        <taxon>Chlorophyceae</taxon>
        <taxon>CS clade</taxon>
        <taxon>Chlamydomonadales</taxon>
        <taxon>Chlamydomonadaceae</taxon>
        <taxon>Chlamydomonas</taxon>
    </lineage>
</organism>
<dbReference type="Gramene" id="PNW85230">
    <property type="protein sequence ID" value="PNW85230"/>
    <property type="gene ID" value="CHLRE_03g177053v5"/>
</dbReference>
<dbReference type="FunCoup" id="A0A2K3DXH4">
    <property type="interactions" value="2151"/>
</dbReference>
<dbReference type="STRING" id="3055.A0A2K3DXH4"/>
<dbReference type="GO" id="GO:0010265">
    <property type="term" value="P:SCF complex assembly"/>
    <property type="evidence" value="ECO:0000318"/>
    <property type="project" value="GO_Central"/>
</dbReference>
<feature type="domain" description="TATA-binding protein interacting (TIP20)" evidence="5">
    <location>
        <begin position="1150"/>
        <end position="1311"/>
    </location>
</feature>
<keyword evidence="7" id="KW-1185">Reference proteome</keyword>
<reference evidence="6 7" key="1">
    <citation type="journal article" date="2007" name="Science">
        <title>The Chlamydomonas genome reveals the evolution of key animal and plant functions.</title>
        <authorList>
            <person name="Merchant S.S."/>
            <person name="Prochnik S.E."/>
            <person name="Vallon O."/>
            <person name="Harris E.H."/>
            <person name="Karpowicz S.J."/>
            <person name="Witman G.B."/>
            <person name="Terry A."/>
            <person name="Salamov A."/>
            <person name="Fritz-Laylin L.K."/>
            <person name="Marechal-Drouard L."/>
            <person name="Marshall W.F."/>
            <person name="Qu L.H."/>
            <person name="Nelson D.R."/>
            <person name="Sanderfoot A.A."/>
            <person name="Spalding M.H."/>
            <person name="Kapitonov V.V."/>
            <person name="Ren Q."/>
            <person name="Ferris P."/>
            <person name="Lindquist E."/>
            <person name="Shapiro H."/>
            <person name="Lucas S.M."/>
            <person name="Grimwood J."/>
            <person name="Schmutz J."/>
            <person name="Cardol P."/>
            <person name="Cerutti H."/>
            <person name="Chanfreau G."/>
            <person name="Chen C.L."/>
            <person name="Cognat V."/>
            <person name="Croft M.T."/>
            <person name="Dent R."/>
            <person name="Dutcher S."/>
            <person name="Fernandez E."/>
            <person name="Fukuzawa H."/>
            <person name="Gonzalez-Ballester D."/>
            <person name="Gonzalez-Halphen D."/>
            <person name="Hallmann A."/>
            <person name="Hanikenne M."/>
            <person name="Hippler M."/>
            <person name="Inwood W."/>
            <person name="Jabbari K."/>
            <person name="Kalanon M."/>
            <person name="Kuras R."/>
            <person name="Lefebvre P.A."/>
            <person name="Lemaire S.D."/>
            <person name="Lobanov A.V."/>
            <person name="Lohr M."/>
            <person name="Manuell A."/>
            <person name="Meier I."/>
            <person name="Mets L."/>
            <person name="Mittag M."/>
            <person name="Mittelmeier T."/>
            <person name="Moroney J.V."/>
            <person name="Moseley J."/>
            <person name="Napoli C."/>
            <person name="Nedelcu A.M."/>
            <person name="Niyogi K."/>
            <person name="Novoselov S.V."/>
            <person name="Paulsen I.T."/>
            <person name="Pazour G."/>
            <person name="Purton S."/>
            <person name="Ral J.P."/>
            <person name="Riano-Pachon D.M."/>
            <person name="Riekhof W."/>
            <person name="Rymarquis L."/>
            <person name="Schroda M."/>
            <person name="Stern D."/>
            <person name="Umen J."/>
            <person name="Willows R."/>
            <person name="Wilson N."/>
            <person name="Zimmer S.L."/>
            <person name="Allmer J."/>
            <person name="Balk J."/>
            <person name="Bisova K."/>
            <person name="Chen C.J."/>
            <person name="Elias M."/>
            <person name="Gendler K."/>
            <person name="Hauser C."/>
            <person name="Lamb M.R."/>
            <person name="Ledford H."/>
            <person name="Long J.C."/>
            <person name="Minagawa J."/>
            <person name="Page M.D."/>
            <person name="Pan J."/>
            <person name="Pootakham W."/>
            <person name="Roje S."/>
            <person name="Rose A."/>
            <person name="Stahlberg E."/>
            <person name="Terauchi A.M."/>
            <person name="Yang P."/>
            <person name="Ball S."/>
            <person name="Bowler C."/>
            <person name="Dieckmann C.L."/>
            <person name="Gladyshev V.N."/>
            <person name="Green P."/>
            <person name="Jorgensen R."/>
            <person name="Mayfield S."/>
            <person name="Mueller-Roeber B."/>
            <person name="Rajamani S."/>
            <person name="Sayre R.T."/>
            <person name="Brokstein P."/>
            <person name="Dubchak I."/>
            <person name="Goodstein D."/>
            <person name="Hornick L."/>
            <person name="Huang Y.W."/>
            <person name="Jhaveri J."/>
            <person name="Luo Y."/>
            <person name="Martinez D."/>
            <person name="Ngau W.C."/>
            <person name="Otillar B."/>
            <person name="Poliakov A."/>
            <person name="Porter A."/>
            <person name="Szajkowski L."/>
            <person name="Werner G."/>
            <person name="Zhou K."/>
            <person name="Grigoriev I.V."/>
            <person name="Rokhsar D.S."/>
            <person name="Grossman A.R."/>
        </authorList>
    </citation>
    <scope>NUCLEOTIDE SEQUENCE [LARGE SCALE GENOMIC DNA]</scope>
    <source>
        <strain evidence="7">CC-503</strain>
    </source>
</reference>
<sequence length="1343" mass="136686">MASTAIVVILEKITSKDKDFRYMATSDLLHELQKDTFKVDSEQERKLCNVILTQLEDPSGDISNLAVSCLGHLARKVAESRAEDLVRQLCDKVAGGAAGGAGGSGAATSAAASKARDAQREIASIGLKALLKELAASAAPGLAASAAAIIAGRMLDGLQAHKDDADVTGHVLDILAELISRGGGLLPADIQGRVRDALLAALMGEGRLLLRKKALQGLAALSVYLTDDALAGVVGPLLAALQQQPGVKADFARTYVQAVGQVSRAVGYRFGRYLSVAVPLAVRHCDQAAEGDDELREHCLQALEGFVLRCPHDTRPLLEPVLAAALRYLRYDPNFAADDDDDGEEGGGGDDDDMSGGDEDEDADGDDGDEYSDDEDMSWKVRRAATRILVALIGRYPDQLPPLYRAALPELVGRFEREREEGVKGDVFAAVGELLAQVGTTAGRHGGGGGGGGEAEASPVSLLSADTAMIVKAAAKQLKDKSAKTRVGALGVLRQLVAVQAAVAAAAEGGGSGGGGGAVPGAVVEVLVPGLLAALNDKSGNTGLKIEALAFLRLLLAAAPPALFQPHAQALGGGVFTCVAERYYKVAAEALRCCEALVEVLRPDAAAPVPPALQPQVQQLYAAVMTRLSATDQDQEVKDCAISAMAAAAARLGDCLTAELPGVLRVLLERLRNEITRLTAVKAITTLAQSPLVPGELLATAGGAGAGAGGAGAGGGGGGGGEGGGVAGELTSFLRKANRLLRQASLVALEALASRYPPAFDGAVLPAAVEAAAALVTDADVALAALALRFLVGLMAMPGAAGGAAAAAVADKARAPALGLVRSPLLQGGALEVLESFFAALAAASGQSSDQLLALLLEAGRAEAAAAATGAAAAAGSASKQAQHSVARCVAALATAPAAAAAAAAGSGGSKVAATVEMLLATVNSAKDPGSQRLALLCLGEIGGRSDLSTLPAVAAAAAAALAAPASPEEVRAAASHALGGVTRGNLCHFMPGLLGQIGGAAAAPKQQYLLLQALNDVITTLAAPGNAAKAAELGPEVADQVLALLLGAAEAEEECRAVVAECCGRLALLHPGKVLPALLERTQAPSANMRAVVVSAVKYAVVDRPHPVDGALGPVLLDFLRLMGDGDRHVRRAAVVALSGCAHAKPGLVSGGLPALLPLLYAQTAVREDLIRVVDLGPFKHRIDDGLELRKAAFECLDILHDCCRDRLQPEAFLAALESGLGDHADVKAPCHTLLSKLAATDPGAVLAAAERLVAPLQKTLTTRLKSDAVKQEIDRHEDMLRSCLRCVDALAHVPGADGNAAFQGFLRKVVLASPGLKDKYAAIQRERLEAEAGAGEAMDTA</sequence>
<dbReference type="InParanoid" id="A0A2K3DXH4"/>
<dbReference type="GeneID" id="5728837"/>
<dbReference type="InterPro" id="IPR013932">
    <property type="entry name" value="TATA-bd_TIP120"/>
</dbReference>
<protein>
    <recommendedName>
        <fullName evidence="5">TATA-binding protein interacting (TIP20) domain-containing protein</fullName>
    </recommendedName>
</protein>
<evidence type="ECO:0000313" key="7">
    <source>
        <dbReference type="Proteomes" id="UP000006906"/>
    </source>
</evidence>
<feature type="region of interest" description="Disordered" evidence="4">
    <location>
        <begin position="336"/>
        <end position="377"/>
    </location>
</feature>
<evidence type="ECO:0000256" key="1">
    <source>
        <dbReference type="ARBA" id="ARBA00007657"/>
    </source>
</evidence>
<dbReference type="Pfam" id="PF08623">
    <property type="entry name" value="TIP120"/>
    <property type="match status" value="1"/>
</dbReference>
<gene>
    <name evidence="6" type="ORF">CHLRE_03g177053v5</name>
</gene>
<dbReference type="RefSeq" id="XP_042926110.1">
    <property type="nucleotide sequence ID" value="XM_043060981.1"/>
</dbReference>
<evidence type="ECO:0000256" key="2">
    <source>
        <dbReference type="ARBA" id="ARBA00022737"/>
    </source>
</evidence>
<dbReference type="KEGG" id="cre:CHLRE_03g177053v5"/>
<dbReference type="PANTHER" id="PTHR12696">
    <property type="entry name" value="TIP120"/>
    <property type="match status" value="1"/>
</dbReference>
<dbReference type="ExpressionAtlas" id="A0A2K3DXH4">
    <property type="expression patterns" value="baseline"/>
</dbReference>
<evidence type="ECO:0000256" key="3">
    <source>
        <dbReference type="ARBA" id="ARBA00022786"/>
    </source>
</evidence>
<dbReference type="InterPro" id="IPR039852">
    <property type="entry name" value="CAND1/CAND2"/>
</dbReference>
<dbReference type="Gene3D" id="1.25.10.10">
    <property type="entry name" value="Leucine-rich Repeat Variant"/>
    <property type="match status" value="1"/>
</dbReference>
<keyword evidence="2" id="KW-0677">Repeat</keyword>
<feature type="compositionally biased region" description="Acidic residues" evidence="4">
    <location>
        <begin position="337"/>
        <end position="376"/>
    </location>
</feature>
<dbReference type="Pfam" id="PF25782">
    <property type="entry name" value="TPR_CAND1"/>
    <property type="match status" value="1"/>
</dbReference>
<dbReference type="Proteomes" id="UP000006906">
    <property type="component" value="Chromosome 3"/>
</dbReference>
<proteinExistence type="inferred from homology"/>
<dbReference type="InterPro" id="IPR016024">
    <property type="entry name" value="ARM-type_fold"/>
</dbReference>
<dbReference type="EMBL" id="CM008964">
    <property type="protein sequence ID" value="PNW85230.1"/>
    <property type="molecule type" value="Genomic_DNA"/>
</dbReference>
<evidence type="ECO:0000259" key="5">
    <source>
        <dbReference type="Pfam" id="PF08623"/>
    </source>
</evidence>
<name>A0A2K3DXH4_CHLRE</name>
<evidence type="ECO:0000313" key="6">
    <source>
        <dbReference type="EMBL" id="PNW85230.1"/>
    </source>
</evidence>
<evidence type="ECO:0000256" key="4">
    <source>
        <dbReference type="SAM" id="MobiDB-lite"/>
    </source>
</evidence>
<dbReference type="GO" id="GO:0016567">
    <property type="term" value="P:protein ubiquitination"/>
    <property type="evidence" value="ECO:0000318"/>
    <property type="project" value="GO_Central"/>
</dbReference>
<dbReference type="OrthoDB" id="6260732at2759"/>
<comment type="similarity">
    <text evidence="1">Belongs to the CAND family.</text>
</comment>
<accession>A0A2K3DXH4</accession>
<keyword evidence="3" id="KW-0833">Ubl conjugation pathway</keyword>
<dbReference type="SUPFAM" id="SSF48371">
    <property type="entry name" value="ARM repeat"/>
    <property type="match status" value="1"/>
</dbReference>